<proteinExistence type="predicted"/>
<dbReference type="InterPro" id="IPR003343">
    <property type="entry name" value="Big_2"/>
</dbReference>
<evidence type="ECO:0000313" key="2">
    <source>
        <dbReference type="EMBL" id="MBW7572430.1"/>
    </source>
</evidence>
<dbReference type="Proteomes" id="UP000719942">
    <property type="component" value="Unassembled WGS sequence"/>
</dbReference>
<reference evidence="2 3" key="1">
    <citation type="submission" date="2021-03" db="EMBL/GenBank/DDBJ databases">
        <title>Caproiciproducens sp. nov. isolated from feces of cow.</title>
        <authorList>
            <person name="Choi J.-Y."/>
        </authorList>
    </citation>
    <scope>NUCLEOTIDE SEQUENCE [LARGE SCALE GENOMIC DNA]</scope>
    <source>
        <strain evidence="2 3">AGMB10547</strain>
    </source>
</reference>
<evidence type="ECO:0000259" key="1">
    <source>
        <dbReference type="Pfam" id="PF02368"/>
    </source>
</evidence>
<sequence length="383" mass="41991">MNRIETLWSFFQFEKGQQITINGVQNFGIISSASENPSYYDDQYLRTDVPIKTGDIIVYQNKKWIVISQPEENSKTYRAKIRESNFVIKVYIGEILHEFDSMIDSVGAYVEDGKVINTAAGEIMVTVPSNEYSDKIEINARFIKLGYAWKVSGVDRSKKGLNIIHADKDAFIDDDDKQNEIADYYKHNHQYAITVSNQQPTEVTLGGTTQLIFIVTDKGSQVSTLPEIICTSSNEAIATVSNTGLITGISNGEASITAVVSGYSQAAVTVSTKITGTVTPSYSVGITFKNTAEIRVGGYPKPFTAVVYENGTAITTKSVTWSVKNKDYTGDAMSTLSDMTGTTCKLAALNNNAYIGHSVILTATLSDDSTVFYDLNVLIISYT</sequence>
<dbReference type="Pfam" id="PF02368">
    <property type="entry name" value="Big_2"/>
    <property type="match status" value="1"/>
</dbReference>
<gene>
    <name evidence="2" type="ORF">J5W02_06345</name>
</gene>
<dbReference type="InterPro" id="IPR008964">
    <property type="entry name" value="Invasin/intimin_cell_adhesion"/>
</dbReference>
<dbReference type="RefSeq" id="WP_219964835.1">
    <property type="nucleotide sequence ID" value="NZ_JAGFNZ010000002.1"/>
</dbReference>
<dbReference type="SUPFAM" id="SSF49373">
    <property type="entry name" value="Invasin/intimin cell-adhesion fragments"/>
    <property type="match status" value="1"/>
</dbReference>
<feature type="domain" description="BIG2" evidence="1">
    <location>
        <begin position="200"/>
        <end position="269"/>
    </location>
</feature>
<keyword evidence="3" id="KW-1185">Reference proteome</keyword>
<dbReference type="EMBL" id="JAGFNZ010000002">
    <property type="protein sequence ID" value="MBW7572430.1"/>
    <property type="molecule type" value="Genomic_DNA"/>
</dbReference>
<name>A0ABS7DMA2_9FIRM</name>
<accession>A0ABS7DMA2</accession>
<dbReference type="Gene3D" id="2.60.40.1080">
    <property type="match status" value="1"/>
</dbReference>
<evidence type="ECO:0000313" key="3">
    <source>
        <dbReference type="Proteomes" id="UP000719942"/>
    </source>
</evidence>
<organism evidence="2 3">
    <name type="scientific">Caproiciproducens faecalis</name>
    <dbReference type="NCBI Taxonomy" id="2820301"/>
    <lineage>
        <taxon>Bacteria</taxon>
        <taxon>Bacillati</taxon>
        <taxon>Bacillota</taxon>
        <taxon>Clostridia</taxon>
        <taxon>Eubacteriales</taxon>
        <taxon>Acutalibacteraceae</taxon>
        <taxon>Caproiciproducens</taxon>
    </lineage>
</organism>
<protein>
    <submittedName>
        <fullName evidence="2">Ig-like domain-containing protein</fullName>
    </submittedName>
</protein>
<comment type="caution">
    <text evidence="2">The sequence shown here is derived from an EMBL/GenBank/DDBJ whole genome shotgun (WGS) entry which is preliminary data.</text>
</comment>